<organism evidence="2 3">
    <name type="scientific">Linum trigynum</name>
    <dbReference type="NCBI Taxonomy" id="586398"/>
    <lineage>
        <taxon>Eukaryota</taxon>
        <taxon>Viridiplantae</taxon>
        <taxon>Streptophyta</taxon>
        <taxon>Embryophyta</taxon>
        <taxon>Tracheophyta</taxon>
        <taxon>Spermatophyta</taxon>
        <taxon>Magnoliopsida</taxon>
        <taxon>eudicotyledons</taxon>
        <taxon>Gunneridae</taxon>
        <taxon>Pentapetalae</taxon>
        <taxon>rosids</taxon>
        <taxon>fabids</taxon>
        <taxon>Malpighiales</taxon>
        <taxon>Linaceae</taxon>
        <taxon>Linum</taxon>
    </lineage>
</organism>
<evidence type="ECO:0000313" key="3">
    <source>
        <dbReference type="Proteomes" id="UP001497516"/>
    </source>
</evidence>
<accession>A0AAV2ERU0</accession>
<keyword evidence="3" id="KW-1185">Reference proteome</keyword>
<protein>
    <submittedName>
        <fullName evidence="2">Uncharacterized protein</fullName>
    </submittedName>
</protein>
<dbReference type="EMBL" id="OZ034818">
    <property type="protein sequence ID" value="CAL1388115.1"/>
    <property type="molecule type" value="Genomic_DNA"/>
</dbReference>
<dbReference type="Proteomes" id="UP001497516">
    <property type="component" value="Chromosome 5"/>
</dbReference>
<name>A0AAV2ERU0_9ROSI</name>
<dbReference type="AlphaFoldDB" id="A0AAV2ERU0"/>
<gene>
    <name evidence="2" type="ORF">LTRI10_LOCUS29058</name>
</gene>
<feature type="compositionally biased region" description="Low complexity" evidence="1">
    <location>
        <begin position="19"/>
        <end position="31"/>
    </location>
</feature>
<reference evidence="2 3" key="1">
    <citation type="submission" date="2024-04" db="EMBL/GenBank/DDBJ databases">
        <authorList>
            <person name="Fracassetti M."/>
        </authorList>
    </citation>
    <scope>NUCLEOTIDE SEQUENCE [LARGE SCALE GENOMIC DNA]</scope>
</reference>
<feature type="compositionally biased region" description="Basic residues" evidence="1">
    <location>
        <begin position="112"/>
        <end position="123"/>
    </location>
</feature>
<proteinExistence type="predicted"/>
<feature type="region of interest" description="Disordered" evidence="1">
    <location>
        <begin position="1"/>
        <end position="142"/>
    </location>
</feature>
<evidence type="ECO:0000313" key="2">
    <source>
        <dbReference type="EMBL" id="CAL1388115.1"/>
    </source>
</evidence>
<sequence length="142" mass="14784">MVRTKKRVLGPMKRPLVDPPAAEDVPPASEDVPPAMKRQRPLIDTPSVGNSGGESSENATAGKAAEDVSPSTAEDVPLGSEDQVAAKRVKFVVGTSGETSAEKSSETSVGKSRGKSYGKKSKGKSSEKAGGEVWWQSLGEVC</sequence>
<evidence type="ECO:0000256" key="1">
    <source>
        <dbReference type="SAM" id="MobiDB-lite"/>
    </source>
</evidence>